<proteinExistence type="predicted"/>
<name>A0A7W5FGT6_9ACTN</name>
<keyword evidence="2" id="KW-0812">Transmembrane</keyword>
<comment type="caution">
    <text evidence="4">The sequence shown here is derived from an EMBL/GenBank/DDBJ whole genome shotgun (WGS) entry which is preliminary data.</text>
</comment>
<accession>A0A7W5FGT6</accession>
<dbReference type="Pfam" id="PF12849">
    <property type="entry name" value="PBP_like_2"/>
    <property type="match status" value="1"/>
</dbReference>
<dbReference type="EMBL" id="JACHXF010000013">
    <property type="protein sequence ID" value="MBB3097958.1"/>
    <property type="molecule type" value="Genomic_DNA"/>
</dbReference>
<keyword evidence="2" id="KW-0472">Membrane</keyword>
<evidence type="ECO:0000313" key="5">
    <source>
        <dbReference type="Proteomes" id="UP000590749"/>
    </source>
</evidence>
<dbReference type="SUPFAM" id="SSF53850">
    <property type="entry name" value="Periplasmic binding protein-like II"/>
    <property type="match status" value="1"/>
</dbReference>
<protein>
    <submittedName>
        <fullName evidence="4">ABC-type phosphate transport system substrate-binding protein</fullName>
    </submittedName>
</protein>
<reference evidence="4 5" key="1">
    <citation type="submission" date="2020-08" db="EMBL/GenBank/DDBJ databases">
        <title>Genomic Encyclopedia of Type Strains, Phase III (KMG-III): the genomes of soil and plant-associated and newly described type strains.</title>
        <authorList>
            <person name="Whitman W."/>
        </authorList>
    </citation>
    <scope>NUCLEOTIDE SEQUENCE [LARGE SCALE GENOMIC DNA]</scope>
    <source>
        <strain evidence="4 5">CECT 3287</strain>
    </source>
</reference>
<dbReference type="Gene3D" id="3.40.190.10">
    <property type="entry name" value="Periplasmic binding protein-like II"/>
    <property type="match status" value="2"/>
</dbReference>
<evidence type="ECO:0000313" key="4">
    <source>
        <dbReference type="EMBL" id="MBB3097958.1"/>
    </source>
</evidence>
<dbReference type="AlphaFoldDB" id="A0A7W5FGT6"/>
<gene>
    <name evidence="4" type="ORF">FHR83_005643</name>
</gene>
<evidence type="ECO:0000259" key="3">
    <source>
        <dbReference type="Pfam" id="PF12849"/>
    </source>
</evidence>
<evidence type="ECO:0000256" key="1">
    <source>
        <dbReference type="ARBA" id="ARBA00022729"/>
    </source>
</evidence>
<feature type="transmembrane region" description="Helical" evidence="2">
    <location>
        <begin position="223"/>
        <end position="242"/>
    </location>
</feature>
<keyword evidence="2" id="KW-1133">Transmembrane helix</keyword>
<dbReference type="InterPro" id="IPR050811">
    <property type="entry name" value="Phosphate_ABC_transporter"/>
</dbReference>
<feature type="transmembrane region" description="Helical" evidence="2">
    <location>
        <begin position="6"/>
        <end position="28"/>
    </location>
</feature>
<feature type="domain" description="PBP" evidence="3">
    <location>
        <begin position="250"/>
        <end position="515"/>
    </location>
</feature>
<evidence type="ECO:0000256" key="2">
    <source>
        <dbReference type="SAM" id="Phobius"/>
    </source>
</evidence>
<dbReference type="RefSeq" id="WP_183223590.1">
    <property type="nucleotide sequence ID" value="NZ_BMPW01000014.1"/>
</dbReference>
<dbReference type="InterPro" id="IPR024370">
    <property type="entry name" value="PBP_domain"/>
</dbReference>
<sequence>MPLDFQSVIAILSVVVPLGAFVWEFAIVRRKRLGYRVQMDTLLTGKAGATEANVLVHTYQGDRSRNPSLVLLRVENAGWTEIREEDYLAPVGDVGMTVLFPERKVVGMSVPDYSQDELHRFFYVPNKNATGDQPRFVEAPGFESDNEGTSGLVNLPKVKLNPGEHYKVMVLLERWTDDDKPGSPPPTFRAALSGPQNRWFKRIDKVRLARTESHTFASRPAQVGIGLLAVAVLVQSSLALFLRDDPAPLDCVGGTLHLHGSTAFGPSVRAAAERYAELCSGKGAKIPLNDATFQGSTAGITALEKAGEDAKVPGGAGLGDHIAFTDGPVEGSHAQLLARPVVYALFTLVANKQARINNLSTRQIRDIYAGRIANWSEVGGANLPIHLVSRHRGSGTRTALVERVLTDGTTRIDVPEATVNDCAAIRTDQPGHCETDSTETLLREVADIPGALGHSEVSSAATAGDVVQVRIDQAPATLTGVEDGRYPYWQTEFAYTYGELPADSIGAAFLRYLTDQGGKDILREHGNRPCSETEFPLVCRPT</sequence>
<dbReference type="PANTHER" id="PTHR30570:SF1">
    <property type="entry name" value="PHOSPHATE-BINDING PROTEIN PSTS"/>
    <property type="match status" value="1"/>
</dbReference>
<keyword evidence="1" id="KW-0732">Signal</keyword>
<dbReference type="PANTHER" id="PTHR30570">
    <property type="entry name" value="PERIPLASMIC PHOSPHATE BINDING COMPONENT OF PHOSPHATE ABC TRANSPORTER"/>
    <property type="match status" value="1"/>
</dbReference>
<keyword evidence="5" id="KW-1185">Reference proteome</keyword>
<dbReference type="Proteomes" id="UP000590749">
    <property type="component" value="Unassembled WGS sequence"/>
</dbReference>
<organism evidence="4 5">
    <name type="scientific">Actinoplanes campanulatus</name>
    <dbReference type="NCBI Taxonomy" id="113559"/>
    <lineage>
        <taxon>Bacteria</taxon>
        <taxon>Bacillati</taxon>
        <taxon>Actinomycetota</taxon>
        <taxon>Actinomycetes</taxon>
        <taxon>Micromonosporales</taxon>
        <taxon>Micromonosporaceae</taxon>
        <taxon>Actinoplanes</taxon>
    </lineage>
</organism>